<reference evidence="3" key="1">
    <citation type="submission" date="2020-04" db="EMBL/GenBank/DDBJ databases">
        <authorList>
            <person name="Chiriac C."/>
            <person name="Salcher M."/>
            <person name="Ghai R."/>
            <person name="Kavagutti S V."/>
        </authorList>
    </citation>
    <scope>NUCLEOTIDE SEQUENCE</scope>
</reference>
<dbReference type="Pfam" id="PF04466">
    <property type="entry name" value="Terminase_3"/>
    <property type="match status" value="1"/>
</dbReference>
<gene>
    <name evidence="3" type="ORF">UFOVP317_38</name>
</gene>
<dbReference type="Pfam" id="PF17288">
    <property type="entry name" value="Terminase_3C"/>
    <property type="match status" value="1"/>
</dbReference>
<dbReference type="InterPro" id="IPR006437">
    <property type="entry name" value="Phage_terminase_lsu"/>
</dbReference>
<dbReference type="PANTHER" id="PTHR39184:SF1">
    <property type="entry name" value="PBSX PHAGE TERMINASE LARGE SUBUNIT"/>
    <property type="match status" value="1"/>
</dbReference>
<dbReference type="Gene3D" id="3.40.50.300">
    <property type="entry name" value="P-loop containing nucleotide triphosphate hydrolases"/>
    <property type="match status" value="1"/>
</dbReference>
<dbReference type="PANTHER" id="PTHR39184">
    <property type="match status" value="1"/>
</dbReference>
<accession>A0A6J5LTH2</accession>
<proteinExistence type="predicted"/>
<feature type="domain" description="Phage terminase large subunit N-terminal" evidence="1">
    <location>
        <begin position="24"/>
        <end position="216"/>
    </location>
</feature>
<feature type="domain" description="Phage terminase large subunit C-terminal" evidence="2">
    <location>
        <begin position="249"/>
        <end position="391"/>
    </location>
</feature>
<dbReference type="InterPro" id="IPR052380">
    <property type="entry name" value="Viral_DNA_packaging_terminase"/>
</dbReference>
<dbReference type="InterPro" id="IPR035412">
    <property type="entry name" value="Terminase_L_N"/>
</dbReference>
<evidence type="ECO:0000259" key="2">
    <source>
        <dbReference type="Pfam" id="PF17288"/>
    </source>
</evidence>
<evidence type="ECO:0000259" key="1">
    <source>
        <dbReference type="Pfam" id="PF04466"/>
    </source>
</evidence>
<dbReference type="NCBIfam" id="TIGR01547">
    <property type="entry name" value="phage_term_2"/>
    <property type="match status" value="1"/>
</dbReference>
<evidence type="ECO:0000313" key="3">
    <source>
        <dbReference type="EMBL" id="CAB4137471.1"/>
    </source>
</evidence>
<sequence>MATATIKLPPKLKPIFAPPRGSVQYRAAYGGRGSAKSYSAALMAAVWGYAEPLRVLCARDLQVSIKESFHAELKAAIAATPWLAGHYDVGVDYLRGANGTEFLFRGLRHNSSSIKSLAKIDLTIVEEAEDVAEDSWLALEATVFRQPKSELWSVWNPRTQGSPVDKRFRQNPPANALITKVNYDDNPFFPAGLEQLRQREQERLDPATYAHVWLGEYLTNSDAQVFSNKIRVAEFEPQRGWDGPYYGGDFGFSQDPTAAVKCWLHDGNVYIEREAYKTGLELDDTASYVLERIPGFDQEVSRWDNARPESISHLKRHGLPKITACEKWSGSVVDGISFLRSHKEIIIHPRCTNLQNEARLYSYKVDRLSGDVKSDIVDAHNHGWDAVRYALGPMIRQRQKPSGKTGAIKGLY</sequence>
<organism evidence="3">
    <name type="scientific">uncultured Caudovirales phage</name>
    <dbReference type="NCBI Taxonomy" id="2100421"/>
    <lineage>
        <taxon>Viruses</taxon>
        <taxon>Duplodnaviria</taxon>
        <taxon>Heunggongvirae</taxon>
        <taxon>Uroviricota</taxon>
        <taxon>Caudoviricetes</taxon>
        <taxon>Peduoviridae</taxon>
        <taxon>Maltschvirus</taxon>
        <taxon>Maltschvirus maltsch</taxon>
    </lineage>
</organism>
<dbReference type="Gene3D" id="3.30.420.280">
    <property type="match status" value="1"/>
</dbReference>
<dbReference type="InterPro" id="IPR027417">
    <property type="entry name" value="P-loop_NTPase"/>
</dbReference>
<protein>
    <submittedName>
        <fullName evidence="3">XtmB Phage terminase large subunit</fullName>
    </submittedName>
</protein>
<name>A0A6J5LTH2_9CAUD</name>
<dbReference type="InterPro" id="IPR035413">
    <property type="entry name" value="Terminase_L_C"/>
</dbReference>
<dbReference type="EMBL" id="LR796339">
    <property type="protein sequence ID" value="CAB4137471.1"/>
    <property type="molecule type" value="Genomic_DNA"/>
</dbReference>